<dbReference type="AlphaFoldDB" id="A0A255ZYC7"/>
<protein>
    <submittedName>
        <fullName evidence="1">Uncharacterized protein</fullName>
    </submittedName>
</protein>
<sequence length="242" mass="28183">MTDLKKIIAYLKISPDSIKSKGKPVQIVDVDFTEDNDNYDLGTTVTKNELDTESRYYKISNDTTVNQLHLLPQPNGDIFYFESEEVNQNGSNITRYRRIPLYISDQWIELDANTLTTIDTPTPFQYYYDKLSEKIIFVLEELDTVVITPDFKPYHPDDIAAEDGEVCSFNYLDHQGYSKSFSDLFLRALLENTVEFYSNENKRNVTVYKKQEGGRISVLPKITKSFTSYYLKYNLVHDKKHN</sequence>
<evidence type="ECO:0000313" key="1">
    <source>
        <dbReference type="EMBL" id="OYQ46401.1"/>
    </source>
</evidence>
<comment type="caution">
    <text evidence="1">The sequence shown here is derived from an EMBL/GenBank/DDBJ whole genome shotgun (WGS) entry which is preliminary data.</text>
</comment>
<evidence type="ECO:0000313" key="2">
    <source>
        <dbReference type="Proteomes" id="UP000216605"/>
    </source>
</evidence>
<accession>A0A255ZYC7</accession>
<dbReference type="Proteomes" id="UP000216605">
    <property type="component" value="Unassembled WGS sequence"/>
</dbReference>
<keyword evidence="2" id="KW-1185">Reference proteome</keyword>
<organism evidence="1 2">
    <name type="scientific">Flavobacterium cyanobacteriorum</name>
    <dbReference type="NCBI Taxonomy" id="2022802"/>
    <lineage>
        <taxon>Bacteria</taxon>
        <taxon>Pseudomonadati</taxon>
        <taxon>Bacteroidota</taxon>
        <taxon>Flavobacteriia</taxon>
        <taxon>Flavobacteriales</taxon>
        <taxon>Flavobacteriaceae</taxon>
        <taxon>Flavobacterium</taxon>
    </lineage>
</organism>
<dbReference type="RefSeq" id="WP_094411886.1">
    <property type="nucleotide sequence ID" value="NZ_NOXV01000118.1"/>
</dbReference>
<proteinExistence type="predicted"/>
<gene>
    <name evidence="1" type="ORF">CHU92_01475</name>
</gene>
<name>A0A255ZYC7_9FLAO</name>
<dbReference type="EMBL" id="NOXV01000118">
    <property type="protein sequence ID" value="OYQ46401.1"/>
    <property type="molecule type" value="Genomic_DNA"/>
</dbReference>
<reference evidence="1 2" key="1">
    <citation type="submission" date="2017-07" db="EMBL/GenBank/DDBJ databases">
        <title>Flavobacterium cyanobacteriorum sp. nov., isolated from cyanobacterial aggregates in a eutrophic lake.</title>
        <authorList>
            <person name="Cai H."/>
        </authorList>
    </citation>
    <scope>NUCLEOTIDE SEQUENCE [LARGE SCALE GENOMIC DNA]</scope>
    <source>
        <strain evidence="1 2">TH021</strain>
    </source>
</reference>